<dbReference type="InterPro" id="IPR036047">
    <property type="entry name" value="F-box-like_dom_sf"/>
</dbReference>
<organism evidence="2 3">
    <name type="scientific">Tricholomella constricta</name>
    <dbReference type="NCBI Taxonomy" id="117010"/>
    <lineage>
        <taxon>Eukaryota</taxon>
        <taxon>Fungi</taxon>
        <taxon>Dikarya</taxon>
        <taxon>Basidiomycota</taxon>
        <taxon>Agaricomycotina</taxon>
        <taxon>Agaricomycetes</taxon>
        <taxon>Agaricomycetidae</taxon>
        <taxon>Agaricales</taxon>
        <taxon>Tricholomatineae</taxon>
        <taxon>Lyophyllaceae</taxon>
        <taxon>Tricholomella</taxon>
    </lineage>
</organism>
<dbReference type="SMART" id="SM00256">
    <property type="entry name" value="FBOX"/>
    <property type="match status" value="1"/>
</dbReference>
<dbReference type="Gene3D" id="1.20.1280.50">
    <property type="match status" value="1"/>
</dbReference>
<evidence type="ECO:0000259" key="1">
    <source>
        <dbReference type="PROSITE" id="PS50181"/>
    </source>
</evidence>
<dbReference type="InterPro" id="IPR001810">
    <property type="entry name" value="F-box_dom"/>
</dbReference>
<evidence type="ECO:0000313" key="2">
    <source>
        <dbReference type="EMBL" id="KAF5383680.1"/>
    </source>
</evidence>
<gene>
    <name evidence="2" type="ORF">D9615_003646</name>
</gene>
<dbReference type="Pfam" id="PF12937">
    <property type="entry name" value="F-box-like"/>
    <property type="match status" value="1"/>
</dbReference>
<name>A0A8H5HI28_9AGAR</name>
<proteinExistence type="predicted"/>
<evidence type="ECO:0000313" key="3">
    <source>
        <dbReference type="Proteomes" id="UP000565441"/>
    </source>
</evidence>
<dbReference type="AlphaFoldDB" id="A0A8H5HI28"/>
<reference evidence="2 3" key="1">
    <citation type="journal article" date="2020" name="ISME J.">
        <title>Uncovering the hidden diversity of litter-decomposition mechanisms in mushroom-forming fungi.</title>
        <authorList>
            <person name="Floudas D."/>
            <person name="Bentzer J."/>
            <person name="Ahren D."/>
            <person name="Johansson T."/>
            <person name="Persson P."/>
            <person name="Tunlid A."/>
        </authorList>
    </citation>
    <scope>NUCLEOTIDE SEQUENCE [LARGE SCALE GENOMIC DNA]</scope>
    <source>
        <strain evidence="2 3">CBS 661.87</strain>
    </source>
</reference>
<sequence>MSLESKSLLDLPNELITHILAFLDEPSLLRSKLICRSISTLIEASILLKYNIELYASNLIDNPDSSLAKSVRLRLLHAHRRAWTQGFCATTTEIPLAIGGVGSPLPLRAWELTGSTFGLSGDHNIRFVQLPSGVRGIEQFEWGFEGFNFRIRDFATDRSQDLLVMIERETLILGSQDFIHIHLRSLSTGLRHPHAQEAIITHRICVLDADPDWYAVHIYGSRIAVMVQAVEASESHPSLGYWISELGVWDWNSGVSETVLTGPIRAFSFLTEHLMLLGMCWLHSVDPQEESDIITLDVVDINKMPLFLKVPETLSTSSTRWSRDWWSFQLPSLAKQANALRPCLSIRSEYSPASFAYCKDVPFTTSSADRLYVVTIANILPYQDLVLFVRLSSILSLVGHSPIAPHTFPWAEWGPLHTRMVPGVFSDTWFCYVHGLKVVVPAKDPSIVEVWDFNQHAIRRNSHTPQRSGGNFQTKYITYPVNCNHMVLGFRLFEHDVITSLPYSLSTFRNPDPSHESQDFMISGDSLIVVLDDDDKLIVASF</sequence>
<keyword evidence="3" id="KW-1185">Reference proteome</keyword>
<dbReference type="Proteomes" id="UP000565441">
    <property type="component" value="Unassembled WGS sequence"/>
</dbReference>
<comment type="caution">
    <text evidence="2">The sequence shown here is derived from an EMBL/GenBank/DDBJ whole genome shotgun (WGS) entry which is preliminary data.</text>
</comment>
<protein>
    <recommendedName>
        <fullName evidence="1">F-box domain-containing protein</fullName>
    </recommendedName>
</protein>
<accession>A0A8H5HI28</accession>
<dbReference type="OrthoDB" id="2745718at2759"/>
<feature type="domain" description="F-box" evidence="1">
    <location>
        <begin position="5"/>
        <end position="51"/>
    </location>
</feature>
<dbReference type="EMBL" id="JAACJP010000006">
    <property type="protein sequence ID" value="KAF5383680.1"/>
    <property type="molecule type" value="Genomic_DNA"/>
</dbReference>
<dbReference type="SUPFAM" id="SSF81383">
    <property type="entry name" value="F-box domain"/>
    <property type="match status" value="1"/>
</dbReference>
<dbReference type="CDD" id="cd09917">
    <property type="entry name" value="F-box_SF"/>
    <property type="match status" value="1"/>
</dbReference>
<dbReference type="PROSITE" id="PS50181">
    <property type="entry name" value="FBOX"/>
    <property type="match status" value="1"/>
</dbReference>